<reference evidence="1 2" key="1">
    <citation type="submission" date="2018-05" db="EMBL/GenBank/DDBJ databases">
        <title>Flavobacterium sp. MEBiC07310.</title>
        <authorList>
            <person name="Baek K."/>
        </authorList>
    </citation>
    <scope>NUCLEOTIDE SEQUENCE [LARGE SCALE GENOMIC DNA]</scope>
    <source>
        <strain evidence="1 2">MEBiC07310</strain>
    </source>
</reference>
<dbReference type="Proteomes" id="UP000245429">
    <property type="component" value="Chromosome"/>
</dbReference>
<name>A0A2U8QV86_9FLAO</name>
<dbReference type="KEGG" id="fse:DI487_09855"/>
<gene>
    <name evidence="1" type="ORF">DI487_09855</name>
</gene>
<sequence>MFSCFNTTLKAQTVTLSDANVVTCNSVNAVYVSGTLSGRKGVPITAYSVYLIYGPKNETVQIDTVQSTGGQFSYIGLVPDGTTITAPYQVKVTTNREVSSTVAASSCE</sequence>
<keyword evidence="2" id="KW-1185">Reference proteome</keyword>
<evidence type="ECO:0000313" key="2">
    <source>
        <dbReference type="Proteomes" id="UP000245429"/>
    </source>
</evidence>
<proteinExistence type="predicted"/>
<organism evidence="1 2">
    <name type="scientific">Flavobacterium sediminis</name>
    <dbReference type="NCBI Taxonomy" id="2201181"/>
    <lineage>
        <taxon>Bacteria</taxon>
        <taxon>Pseudomonadati</taxon>
        <taxon>Bacteroidota</taxon>
        <taxon>Flavobacteriia</taxon>
        <taxon>Flavobacteriales</taxon>
        <taxon>Flavobacteriaceae</taxon>
        <taxon>Flavobacterium</taxon>
    </lineage>
</organism>
<evidence type="ECO:0000313" key="1">
    <source>
        <dbReference type="EMBL" id="AWM14122.1"/>
    </source>
</evidence>
<dbReference type="EMBL" id="CP029463">
    <property type="protein sequence ID" value="AWM14122.1"/>
    <property type="molecule type" value="Genomic_DNA"/>
</dbReference>
<evidence type="ECO:0008006" key="3">
    <source>
        <dbReference type="Google" id="ProtNLM"/>
    </source>
</evidence>
<dbReference type="AlphaFoldDB" id="A0A2U8QV86"/>
<accession>A0A2U8QV86</accession>
<protein>
    <recommendedName>
        <fullName evidence="3">Carboxypeptidase regulatory-like domain-containing protein</fullName>
    </recommendedName>
</protein>